<dbReference type="GO" id="GO:0005829">
    <property type="term" value="C:cytosol"/>
    <property type="evidence" value="ECO:0007669"/>
    <property type="project" value="TreeGrafter"/>
</dbReference>
<evidence type="ECO:0000256" key="8">
    <source>
        <dbReference type="ARBA" id="ARBA00023211"/>
    </source>
</evidence>
<dbReference type="EC" id="4.1.1.32" evidence="3"/>
<dbReference type="InterPro" id="IPR008209">
    <property type="entry name" value="PEP_carboxykinase_GTP"/>
</dbReference>
<dbReference type="GO" id="GO:0033993">
    <property type="term" value="P:response to lipid"/>
    <property type="evidence" value="ECO:0007669"/>
    <property type="project" value="TreeGrafter"/>
</dbReference>
<dbReference type="GO" id="GO:0042594">
    <property type="term" value="P:response to starvation"/>
    <property type="evidence" value="ECO:0007669"/>
    <property type="project" value="TreeGrafter"/>
</dbReference>
<dbReference type="SUPFAM" id="SSF53795">
    <property type="entry name" value="PEP carboxykinase-like"/>
    <property type="match status" value="1"/>
</dbReference>
<dbReference type="InterPro" id="IPR035078">
    <property type="entry name" value="PEP_carboxykinase_GTP_N"/>
</dbReference>
<dbReference type="GO" id="GO:0030145">
    <property type="term" value="F:manganese ion binding"/>
    <property type="evidence" value="ECO:0007669"/>
    <property type="project" value="TreeGrafter"/>
</dbReference>
<dbReference type="Gene3D" id="3.40.449.10">
    <property type="entry name" value="Phosphoenolpyruvate Carboxykinase, domain 1"/>
    <property type="match status" value="2"/>
</dbReference>
<keyword evidence="12" id="KW-0670">Pyruvate</keyword>
<sequence>MHTCLQKLFKRSTNGSKCVVRKQNAHALFGHKRRNYYKFSVHTDYLQRYTTDDTLRAWINQRIAIFQPARVHLCDGSDEEFNELLNKQMQQGTLVKLNNQKRPNSYLARSSISDTARVEDRTFICSESKQNAGPTNNWEDPEKMFREMEKLFTQSMRGRTINECKKRNGNHIHNTHTQKKKKKGMGPLNSPFAALGVQATDSPYVVCSMRIMTRMGNHVLKEIEKGERFWTPCVHSIGAPLNPAVGDSPWPCNDTKYIVHFPEGMPTFYYYYCCCCYCYVKRRIWSYGSGYGGNAILGKKCLALRLASVMARDEGWLAEHMLIIGVTNPKGVKKYFLGCFPSACGKTNLAMLESALPGWKVECLGDDIAWIRKDPKEGRFVALNPENGFFGVAPGTGWDSNPNAMRTIARNTLFTNVALTEDNDVWWEGMTEEPPKSLISWTRQEWGPESMVPAAHPNARFCTPIAQCPVVDKDWQNPEGVPISAILLGGRRSQTVPLVFQSFDWDHGVFLGSVMSSESTAASAGLRGVLRIDPFSMRPFCGYNMGDYFQHWFNFGNDVPKK</sequence>
<dbReference type="NCBIfam" id="NF003253">
    <property type="entry name" value="PRK04210.1"/>
    <property type="match status" value="1"/>
</dbReference>
<evidence type="ECO:0000256" key="6">
    <source>
        <dbReference type="ARBA" id="ARBA00022793"/>
    </source>
</evidence>
<dbReference type="PANTHER" id="PTHR11561">
    <property type="entry name" value="PHOSPHOENOLPYRUVATE CARBOXYKINASE"/>
    <property type="match status" value="1"/>
</dbReference>
<dbReference type="Pfam" id="PF17297">
    <property type="entry name" value="PEPCK_N"/>
    <property type="match status" value="2"/>
</dbReference>
<evidence type="ECO:0000256" key="4">
    <source>
        <dbReference type="ARBA" id="ARBA00022723"/>
    </source>
</evidence>
<dbReference type="GO" id="GO:0019543">
    <property type="term" value="P:propionate catabolic process"/>
    <property type="evidence" value="ECO:0007669"/>
    <property type="project" value="TreeGrafter"/>
</dbReference>
<organism evidence="12 13">
    <name type="scientific">Reticulomyxa filosa</name>
    <dbReference type="NCBI Taxonomy" id="46433"/>
    <lineage>
        <taxon>Eukaryota</taxon>
        <taxon>Sar</taxon>
        <taxon>Rhizaria</taxon>
        <taxon>Retaria</taxon>
        <taxon>Foraminifera</taxon>
        <taxon>Monothalamids</taxon>
        <taxon>Reticulomyxidae</taxon>
        <taxon>Reticulomyxa</taxon>
    </lineage>
</organism>
<dbReference type="InterPro" id="IPR008210">
    <property type="entry name" value="PEP_carboxykinase_N"/>
</dbReference>
<dbReference type="GO" id="GO:0046327">
    <property type="term" value="P:glycerol biosynthetic process from pyruvate"/>
    <property type="evidence" value="ECO:0007669"/>
    <property type="project" value="TreeGrafter"/>
</dbReference>
<keyword evidence="7" id="KW-0342">GTP-binding</keyword>
<keyword evidence="12" id="KW-0808">Transferase</keyword>
<dbReference type="EMBL" id="ASPP01005280">
    <property type="protein sequence ID" value="ETO30850.1"/>
    <property type="molecule type" value="Genomic_DNA"/>
</dbReference>
<keyword evidence="9" id="KW-0456">Lyase</keyword>
<dbReference type="Gene3D" id="3.90.228.20">
    <property type="match status" value="2"/>
</dbReference>
<evidence type="ECO:0000256" key="9">
    <source>
        <dbReference type="ARBA" id="ARBA00023239"/>
    </source>
</evidence>
<evidence type="ECO:0000256" key="2">
    <source>
        <dbReference type="ARBA" id="ARBA00005796"/>
    </source>
</evidence>
<dbReference type="GO" id="GO:0004613">
    <property type="term" value="F:phosphoenolpyruvate carboxykinase (GTP) activity"/>
    <property type="evidence" value="ECO:0007669"/>
    <property type="project" value="UniProtKB-EC"/>
</dbReference>
<dbReference type="InterPro" id="IPR035077">
    <property type="entry name" value="PEP_carboxykinase_GTP_C"/>
</dbReference>
<comment type="caution">
    <text evidence="12">The sequence shown here is derived from an EMBL/GenBank/DDBJ whole genome shotgun (WGS) entry which is preliminary data.</text>
</comment>
<dbReference type="PANTHER" id="PTHR11561:SF0">
    <property type="entry name" value="PHOSPHOENOLPYRUVATE CARBOXYKINASE [GTP]-RELATED"/>
    <property type="match status" value="1"/>
</dbReference>
<evidence type="ECO:0000259" key="10">
    <source>
        <dbReference type="Pfam" id="PF00821"/>
    </source>
</evidence>
<keyword evidence="4" id="KW-0479">Metal-binding</keyword>
<dbReference type="CDD" id="cd00819">
    <property type="entry name" value="PEPCK_GTP"/>
    <property type="match status" value="1"/>
</dbReference>
<dbReference type="PIRSF" id="PIRSF001348">
    <property type="entry name" value="PEP_carboxykinase_GTP"/>
    <property type="match status" value="1"/>
</dbReference>
<evidence type="ECO:0000259" key="11">
    <source>
        <dbReference type="Pfam" id="PF17297"/>
    </source>
</evidence>
<dbReference type="OrthoDB" id="5841594at2759"/>
<feature type="domain" description="Phosphoenolpyruvate carboxykinase C-terminal P-loop" evidence="10">
    <location>
        <begin position="316"/>
        <end position="558"/>
    </location>
</feature>
<dbReference type="OMA" id="DIAWIWV"/>
<reference evidence="12 13" key="1">
    <citation type="journal article" date="2013" name="Curr. Biol.">
        <title>The Genome of the Foraminiferan Reticulomyxa filosa.</title>
        <authorList>
            <person name="Glockner G."/>
            <person name="Hulsmann N."/>
            <person name="Schleicher M."/>
            <person name="Noegel A.A."/>
            <person name="Eichinger L."/>
            <person name="Gallinger C."/>
            <person name="Pawlowski J."/>
            <person name="Sierra R."/>
            <person name="Euteneuer U."/>
            <person name="Pillet L."/>
            <person name="Moustafa A."/>
            <person name="Platzer M."/>
            <person name="Groth M."/>
            <person name="Szafranski K."/>
            <person name="Schliwa M."/>
        </authorList>
    </citation>
    <scope>NUCLEOTIDE SEQUENCE [LARGE SCALE GENOMIC DNA]</scope>
</reference>
<comment type="similarity">
    <text evidence="2">Belongs to the phosphoenolpyruvate carboxykinase [GTP] family.</text>
</comment>
<keyword evidence="5" id="KW-0547">Nucleotide-binding</keyword>
<evidence type="ECO:0000256" key="1">
    <source>
        <dbReference type="ARBA" id="ARBA00001936"/>
    </source>
</evidence>
<evidence type="ECO:0000313" key="13">
    <source>
        <dbReference type="Proteomes" id="UP000023152"/>
    </source>
</evidence>
<dbReference type="InterPro" id="IPR013035">
    <property type="entry name" value="PEP_carboxykinase_C"/>
</dbReference>
<dbReference type="GO" id="GO:0006107">
    <property type="term" value="P:oxaloacetate metabolic process"/>
    <property type="evidence" value="ECO:0007669"/>
    <property type="project" value="TreeGrafter"/>
</dbReference>
<dbReference type="GO" id="GO:0071333">
    <property type="term" value="P:cellular response to glucose stimulus"/>
    <property type="evidence" value="ECO:0007669"/>
    <property type="project" value="TreeGrafter"/>
</dbReference>
<evidence type="ECO:0000313" key="12">
    <source>
        <dbReference type="EMBL" id="ETO30850.1"/>
    </source>
</evidence>
<keyword evidence="13" id="KW-1185">Reference proteome</keyword>
<keyword evidence="12" id="KW-0418">Kinase</keyword>
<dbReference type="InterPro" id="IPR018091">
    <property type="entry name" value="PEP_carboxykin_GTP_CS"/>
</dbReference>
<protein>
    <recommendedName>
        <fullName evidence="3">phosphoenolpyruvate carboxykinase (GTP)</fullName>
        <ecNumber evidence="3">4.1.1.32</ecNumber>
    </recommendedName>
</protein>
<gene>
    <name evidence="12" type="ORF">RFI_06270</name>
</gene>
<name>X6NX09_RETFI</name>
<feature type="domain" description="Phosphoenolpyruvate carboxykinase GTP-utilising N-terminal" evidence="11">
    <location>
        <begin position="58"/>
        <end position="161"/>
    </location>
</feature>
<proteinExistence type="inferred from homology"/>
<comment type="cofactor">
    <cofactor evidence="1">
        <name>Mn(2+)</name>
        <dbReference type="ChEBI" id="CHEBI:29035"/>
    </cofactor>
</comment>
<dbReference type="Pfam" id="PF00821">
    <property type="entry name" value="PEPCK_GTP"/>
    <property type="match status" value="1"/>
</dbReference>
<accession>X6NX09</accession>
<feature type="non-terminal residue" evidence="12">
    <location>
        <position position="562"/>
    </location>
</feature>
<dbReference type="GO" id="GO:0016301">
    <property type="term" value="F:kinase activity"/>
    <property type="evidence" value="ECO:0007669"/>
    <property type="project" value="UniProtKB-KW"/>
</dbReference>
<evidence type="ECO:0000256" key="3">
    <source>
        <dbReference type="ARBA" id="ARBA00012306"/>
    </source>
</evidence>
<keyword evidence="8" id="KW-0464">Manganese</keyword>
<dbReference type="GO" id="GO:0006094">
    <property type="term" value="P:gluconeogenesis"/>
    <property type="evidence" value="ECO:0007669"/>
    <property type="project" value="InterPro"/>
</dbReference>
<dbReference type="Proteomes" id="UP000023152">
    <property type="component" value="Unassembled WGS sequence"/>
</dbReference>
<evidence type="ECO:0000256" key="7">
    <source>
        <dbReference type="ARBA" id="ARBA00023134"/>
    </source>
</evidence>
<dbReference type="SUPFAM" id="SSF68923">
    <property type="entry name" value="PEP carboxykinase N-terminal domain"/>
    <property type="match status" value="1"/>
</dbReference>
<keyword evidence="6" id="KW-0210">Decarboxylase</keyword>
<dbReference type="AlphaFoldDB" id="X6NX09"/>
<evidence type="ECO:0000256" key="5">
    <source>
        <dbReference type="ARBA" id="ARBA00022741"/>
    </source>
</evidence>
<feature type="domain" description="Phosphoenolpyruvate carboxykinase GTP-utilising N-terminal" evidence="11">
    <location>
        <begin position="185"/>
        <end position="312"/>
    </location>
</feature>
<dbReference type="GO" id="GO:0005525">
    <property type="term" value="F:GTP binding"/>
    <property type="evidence" value="ECO:0007669"/>
    <property type="project" value="UniProtKB-KW"/>
</dbReference>
<dbReference type="HAMAP" id="MF_00452">
    <property type="entry name" value="PEPCK_GTP"/>
    <property type="match status" value="1"/>
</dbReference>
<dbReference type="PROSITE" id="PS00505">
    <property type="entry name" value="PEPCK_GTP"/>
    <property type="match status" value="1"/>
</dbReference>